<organism evidence="2">
    <name type="scientific">bioreactor metagenome</name>
    <dbReference type="NCBI Taxonomy" id="1076179"/>
    <lineage>
        <taxon>unclassified sequences</taxon>
        <taxon>metagenomes</taxon>
        <taxon>ecological metagenomes</taxon>
    </lineage>
</organism>
<gene>
    <name evidence="2" type="ORF">SDC9_123414</name>
</gene>
<dbReference type="InterPro" id="IPR025324">
    <property type="entry name" value="DUF4230"/>
</dbReference>
<reference evidence="2" key="1">
    <citation type="submission" date="2019-08" db="EMBL/GenBank/DDBJ databases">
        <authorList>
            <person name="Kucharzyk K."/>
            <person name="Murdoch R.W."/>
            <person name="Higgins S."/>
            <person name="Loffler F."/>
        </authorList>
    </citation>
    <scope>NUCLEOTIDE SEQUENCE</scope>
</reference>
<evidence type="ECO:0000313" key="2">
    <source>
        <dbReference type="EMBL" id="MPM76416.1"/>
    </source>
</evidence>
<accession>A0A645CHK3</accession>
<dbReference type="AlphaFoldDB" id="A0A645CHK3"/>
<keyword evidence="1" id="KW-1133">Transmembrane helix</keyword>
<sequence>MRKFKLVIGLTAMFLVLLLTGFIYATFFRPHYAVPENNTLGLLIFGSIIGAVIAFLIFKLIYPSSSIGSSTNVTSHTVVESIRRVFKIVVAEGQLNEIYNYENTKKLLKFIPSTKKALVIVKAKVLIGYDIEKCKWEVDNENKIIKLLTFPAPEILSLDPDFDYYYFEDDLFNFISRKDLQLIQGLAKEQVKQAALNSGLMKIASMQMKTLLTEMLNANKWQLEGVEKIEDYHVIPVAPQKSEITIGDNITLSEVDTLRK</sequence>
<feature type="transmembrane region" description="Helical" evidence="1">
    <location>
        <begin position="7"/>
        <end position="28"/>
    </location>
</feature>
<feature type="transmembrane region" description="Helical" evidence="1">
    <location>
        <begin position="40"/>
        <end position="62"/>
    </location>
</feature>
<keyword evidence="1" id="KW-0472">Membrane</keyword>
<evidence type="ECO:0000256" key="1">
    <source>
        <dbReference type="SAM" id="Phobius"/>
    </source>
</evidence>
<comment type="caution">
    <text evidence="2">The sequence shown here is derived from an EMBL/GenBank/DDBJ whole genome shotgun (WGS) entry which is preliminary data.</text>
</comment>
<evidence type="ECO:0008006" key="3">
    <source>
        <dbReference type="Google" id="ProtNLM"/>
    </source>
</evidence>
<proteinExistence type="predicted"/>
<name>A0A645CHK3_9ZZZZ</name>
<dbReference type="EMBL" id="VSSQ01027267">
    <property type="protein sequence ID" value="MPM76416.1"/>
    <property type="molecule type" value="Genomic_DNA"/>
</dbReference>
<protein>
    <recommendedName>
        <fullName evidence="3">DUF4230 domain-containing protein</fullName>
    </recommendedName>
</protein>
<keyword evidence="1" id="KW-0812">Transmembrane</keyword>
<dbReference type="Pfam" id="PF14014">
    <property type="entry name" value="DUF4230"/>
    <property type="match status" value="1"/>
</dbReference>